<reference evidence="3 4" key="1">
    <citation type="submission" date="2018-07" db="EMBL/GenBank/DDBJ databases">
        <title>Chitinophaga K2CV101002-2 sp. nov., isolated from a monsoon evergreen broad-leaved forest soil.</title>
        <authorList>
            <person name="Lv Y."/>
        </authorList>
    </citation>
    <scope>NUCLEOTIDE SEQUENCE [LARGE SCALE GENOMIC DNA]</scope>
    <source>
        <strain evidence="3 4">GDMCC 1.1288</strain>
    </source>
</reference>
<evidence type="ECO:0000256" key="1">
    <source>
        <dbReference type="ARBA" id="ARBA00022679"/>
    </source>
</evidence>
<dbReference type="InterPro" id="IPR041698">
    <property type="entry name" value="Methyltransf_25"/>
</dbReference>
<name>A0A3E1YGP1_9BACT</name>
<sequence>MLIDTRNRSTEAEIMDDFNMEGQMLKETLQKIAKINRTLGGNRATISGVLQLIRNKTSDQPIIIADIGCGNGEMLRKLAEIGRRKNLNFSLIGIDANATTIDFAKELSANYPEIQYYCQDVLDPAFRNERFDIILGTLTLHHFKESEIFELMTLFCQQARVGVVINDLHRSAVAYHLFGLLCILFNWNPMVRTDGKISILRGFKKAELEKLSESLQINRYSITWKWAFRYQWIIKNL</sequence>
<dbReference type="PANTHER" id="PTHR43861">
    <property type="entry name" value="TRANS-ACONITATE 2-METHYLTRANSFERASE-RELATED"/>
    <property type="match status" value="1"/>
</dbReference>
<dbReference type="GO" id="GO:0032259">
    <property type="term" value="P:methylation"/>
    <property type="evidence" value="ECO:0007669"/>
    <property type="project" value="UniProtKB-KW"/>
</dbReference>
<dbReference type="OrthoDB" id="9800454at2"/>
<evidence type="ECO:0000313" key="4">
    <source>
        <dbReference type="Proteomes" id="UP000260644"/>
    </source>
</evidence>
<dbReference type="Pfam" id="PF13649">
    <property type="entry name" value="Methyltransf_25"/>
    <property type="match status" value="1"/>
</dbReference>
<keyword evidence="3" id="KW-0489">Methyltransferase</keyword>
<dbReference type="AlphaFoldDB" id="A0A3E1YGP1"/>
<comment type="caution">
    <text evidence="3">The sequence shown here is derived from an EMBL/GenBank/DDBJ whole genome shotgun (WGS) entry which is preliminary data.</text>
</comment>
<dbReference type="RefSeq" id="WP_116973728.1">
    <property type="nucleotide sequence ID" value="NZ_QPMM01000001.1"/>
</dbReference>
<accession>A0A3E1YGP1</accession>
<proteinExistence type="predicted"/>
<dbReference type="SUPFAM" id="SSF53335">
    <property type="entry name" value="S-adenosyl-L-methionine-dependent methyltransferases"/>
    <property type="match status" value="1"/>
</dbReference>
<dbReference type="GO" id="GO:0008168">
    <property type="term" value="F:methyltransferase activity"/>
    <property type="evidence" value="ECO:0007669"/>
    <property type="project" value="UniProtKB-KW"/>
</dbReference>
<dbReference type="Gene3D" id="3.40.50.150">
    <property type="entry name" value="Vaccinia Virus protein VP39"/>
    <property type="match status" value="1"/>
</dbReference>
<organism evidence="3 4">
    <name type="scientific">Chitinophaga silvatica</name>
    <dbReference type="NCBI Taxonomy" id="2282649"/>
    <lineage>
        <taxon>Bacteria</taxon>
        <taxon>Pseudomonadati</taxon>
        <taxon>Bacteroidota</taxon>
        <taxon>Chitinophagia</taxon>
        <taxon>Chitinophagales</taxon>
        <taxon>Chitinophagaceae</taxon>
        <taxon>Chitinophaga</taxon>
    </lineage>
</organism>
<dbReference type="InterPro" id="IPR029063">
    <property type="entry name" value="SAM-dependent_MTases_sf"/>
</dbReference>
<keyword evidence="1 3" id="KW-0808">Transferase</keyword>
<dbReference type="EMBL" id="QPMM01000001">
    <property type="protein sequence ID" value="RFS26537.1"/>
    <property type="molecule type" value="Genomic_DNA"/>
</dbReference>
<evidence type="ECO:0000259" key="2">
    <source>
        <dbReference type="Pfam" id="PF13649"/>
    </source>
</evidence>
<dbReference type="CDD" id="cd02440">
    <property type="entry name" value="AdoMet_MTases"/>
    <property type="match status" value="1"/>
</dbReference>
<gene>
    <name evidence="3" type="ORF">DVR12_01760</name>
</gene>
<protein>
    <submittedName>
        <fullName evidence="3">Methyltransferase domain-containing protein</fullName>
    </submittedName>
</protein>
<dbReference type="Proteomes" id="UP000260644">
    <property type="component" value="Unassembled WGS sequence"/>
</dbReference>
<dbReference type="PANTHER" id="PTHR43861:SF3">
    <property type="entry name" value="PUTATIVE (AFU_ORTHOLOGUE AFUA_2G14390)-RELATED"/>
    <property type="match status" value="1"/>
</dbReference>
<evidence type="ECO:0000313" key="3">
    <source>
        <dbReference type="EMBL" id="RFS26537.1"/>
    </source>
</evidence>
<feature type="domain" description="Methyltransferase" evidence="2">
    <location>
        <begin position="64"/>
        <end position="152"/>
    </location>
</feature>
<keyword evidence="4" id="KW-1185">Reference proteome</keyword>